<evidence type="ECO:0000256" key="8">
    <source>
        <dbReference type="HAMAP-Rule" id="MF_01975"/>
    </source>
</evidence>
<reference evidence="11" key="1">
    <citation type="submission" date="2022-01" db="EMBL/GenBank/DDBJ databases">
        <title>Draft genome of Methanogenium marinum DSM 15558.</title>
        <authorList>
            <person name="Chen S.-C."/>
            <person name="You Y.-T."/>
        </authorList>
    </citation>
    <scope>NUCLEOTIDE SEQUENCE</scope>
    <source>
        <strain evidence="11">DSM 15558</strain>
    </source>
</reference>
<dbReference type="EC" id="3.4.11.18" evidence="8 9"/>
<feature type="binding site" evidence="8">
    <location>
        <position position="276"/>
    </location>
    <ligand>
        <name>a divalent metal cation</name>
        <dbReference type="ChEBI" id="CHEBI:60240"/>
        <label>1</label>
    </ligand>
</feature>
<dbReference type="NCBIfam" id="TIGR00501">
    <property type="entry name" value="met_pdase_II"/>
    <property type="match status" value="1"/>
</dbReference>
<comment type="cofactor">
    <cofactor evidence="2">
        <name>Mn(2+)</name>
        <dbReference type="ChEBI" id="CHEBI:29035"/>
    </cofactor>
</comment>
<dbReference type="InterPro" id="IPR000994">
    <property type="entry name" value="Pept_M24"/>
</dbReference>
<keyword evidence="7 8" id="KW-0378">Hydrolase</keyword>
<evidence type="ECO:0000256" key="6">
    <source>
        <dbReference type="ARBA" id="ARBA00022723"/>
    </source>
</evidence>
<accession>A0A9Q4KUJ5</accession>
<dbReference type="GO" id="GO:0070006">
    <property type="term" value="F:metalloaminopeptidase activity"/>
    <property type="evidence" value="ECO:0007669"/>
    <property type="project" value="UniProtKB-UniRule"/>
</dbReference>
<comment type="similarity">
    <text evidence="8">Belongs to the peptidase M24A family. Methionine aminopeptidase archaeal type 2 subfamily.</text>
</comment>
<sequence>MNDDIYSAYMEAGALAKRFREEAAAMVVPGASILELVDTIEQAILDEGAGIAFPLNISINEDAAHDTAGPGDERLFSEGDVVKVDLGVHIDGYVADTAQTVDLGDNALLVEASREALNAAIALVRPGVTAGELGTVIQHEIESRGFRPVANLTGHGLSQYYLHGEPMIPNVAMKGGAVFEEGMVFAVEPFASTGAGMVSDSARTMIYSQIANRGVRLASAKRVMNQIRDRRSLPFSRRWLTGDKIDLALSALKRSGVVRGYPVLHDIPGSLISQTEHTLIVTEDGCVATTL</sequence>
<evidence type="ECO:0000313" key="12">
    <source>
        <dbReference type="Proteomes" id="UP001143747"/>
    </source>
</evidence>
<dbReference type="SUPFAM" id="SSF46785">
    <property type="entry name" value="Winged helix' DNA-binding domain"/>
    <property type="match status" value="1"/>
</dbReference>
<feature type="binding site" evidence="8">
    <location>
        <position position="276"/>
    </location>
    <ligand>
        <name>a divalent metal cation</name>
        <dbReference type="ChEBI" id="CHEBI:60240"/>
        <label>2</label>
        <note>catalytic</note>
    </ligand>
</feature>
<dbReference type="GO" id="GO:0005737">
    <property type="term" value="C:cytoplasm"/>
    <property type="evidence" value="ECO:0007669"/>
    <property type="project" value="TreeGrafter"/>
</dbReference>
<feature type="binding site" evidence="8">
    <location>
        <position position="96"/>
    </location>
    <ligand>
        <name>a divalent metal cation</name>
        <dbReference type="ChEBI" id="CHEBI:60240"/>
        <label>1</label>
    </ligand>
</feature>
<keyword evidence="6 8" id="KW-0479">Metal-binding</keyword>
<dbReference type="SUPFAM" id="SSF55920">
    <property type="entry name" value="Creatinase/aminopeptidase"/>
    <property type="match status" value="1"/>
</dbReference>
<feature type="binding site" evidence="8">
    <location>
        <position position="85"/>
    </location>
    <ligand>
        <name>a divalent metal cation</name>
        <dbReference type="ChEBI" id="CHEBI:60240"/>
        <label>1</label>
    </ligand>
</feature>
<feature type="binding site" evidence="8">
    <location>
        <position position="96"/>
    </location>
    <ligand>
        <name>a divalent metal cation</name>
        <dbReference type="ChEBI" id="CHEBI:60240"/>
        <label>2</label>
        <note>catalytic</note>
    </ligand>
</feature>
<feature type="binding site" evidence="8">
    <location>
        <position position="155"/>
    </location>
    <ligand>
        <name>a divalent metal cation</name>
        <dbReference type="ChEBI" id="CHEBI:60240"/>
        <label>2</label>
        <note>catalytic</note>
    </ligand>
</feature>
<dbReference type="InterPro" id="IPR002468">
    <property type="entry name" value="Pept_M24A_MAP2"/>
</dbReference>
<dbReference type="GO" id="GO:0004239">
    <property type="term" value="F:initiator methionyl aminopeptidase activity"/>
    <property type="evidence" value="ECO:0007669"/>
    <property type="project" value="UniProtKB-UniRule"/>
</dbReference>
<feature type="binding site" evidence="8">
    <location>
        <position position="163"/>
    </location>
    <ligand>
        <name>substrate</name>
    </ligand>
</feature>
<dbReference type="GO" id="GO:0046872">
    <property type="term" value="F:metal ion binding"/>
    <property type="evidence" value="ECO:0007669"/>
    <property type="project" value="UniProtKB-UniRule"/>
</dbReference>
<dbReference type="RefSeq" id="WP_274925212.1">
    <property type="nucleotide sequence ID" value="NZ_JAKELO010000002.1"/>
</dbReference>
<dbReference type="InterPro" id="IPR028595">
    <property type="entry name" value="MetAP_archaeal"/>
</dbReference>
<dbReference type="PRINTS" id="PR00599">
    <property type="entry name" value="MAPEPTIDASE"/>
</dbReference>
<dbReference type="InterPro" id="IPR018349">
    <property type="entry name" value="Pept_M24A_MAP2_BS"/>
</dbReference>
<dbReference type="EMBL" id="JAKELO010000002">
    <property type="protein sequence ID" value="MDE4908588.1"/>
    <property type="molecule type" value="Genomic_DNA"/>
</dbReference>
<evidence type="ECO:0000256" key="2">
    <source>
        <dbReference type="ARBA" id="ARBA00001936"/>
    </source>
</evidence>
<evidence type="ECO:0000256" key="7">
    <source>
        <dbReference type="ARBA" id="ARBA00022801"/>
    </source>
</evidence>
<organism evidence="11 12">
    <name type="scientific">Methanogenium marinum</name>
    <dbReference type="NCBI Taxonomy" id="348610"/>
    <lineage>
        <taxon>Archaea</taxon>
        <taxon>Methanobacteriati</taxon>
        <taxon>Methanobacteriota</taxon>
        <taxon>Stenosarchaea group</taxon>
        <taxon>Methanomicrobia</taxon>
        <taxon>Methanomicrobiales</taxon>
        <taxon>Methanomicrobiaceae</taxon>
        <taxon>Methanogenium</taxon>
    </lineage>
</organism>
<keyword evidence="5 8" id="KW-0645">Protease</keyword>
<dbReference type="InterPro" id="IPR036388">
    <property type="entry name" value="WH-like_DNA-bd_sf"/>
</dbReference>
<dbReference type="InterPro" id="IPR050247">
    <property type="entry name" value="Met_Aminopeptidase_Type2"/>
</dbReference>
<dbReference type="Proteomes" id="UP001143747">
    <property type="component" value="Unassembled WGS sequence"/>
</dbReference>
<comment type="function">
    <text evidence="8 9">Removes the N-terminal methionine from nascent proteins. The N-terminal methionine is often cleaved when the second residue in the primary sequence is small and uncharged (Met-Ala-, Cys, Gly, Pro, Ser, Thr, or Val).</text>
</comment>
<dbReference type="GO" id="GO:0006508">
    <property type="term" value="P:proteolysis"/>
    <property type="evidence" value="ECO:0007669"/>
    <property type="project" value="UniProtKB-KW"/>
</dbReference>
<evidence type="ECO:0000256" key="1">
    <source>
        <dbReference type="ARBA" id="ARBA00000294"/>
    </source>
</evidence>
<gene>
    <name evidence="8 11" type="primary">map</name>
    <name evidence="11" type="ORF">L0665_08220</name>
</gene>
<dbReference type="PANTHER" id="PTHR45777:SF2">
    <property type="entry name" value="METHIONINE AMINOPEPTIDASE 2"/>
    <property type="match status" value="1"/>
</dbReference>
<evidence type="ECO:0000256" key="4">
    <source>
        <dbReference type="ARBA" id="ARBA00022438"/>
    </source>
</evidence>
<feature type="binding site" evidence="8">
    <location>
        <position position="188"/>
    </location>
    <ligand>
        <name>a divalent metal cation</name>
        <dbReference type="ChEBI" id="CHEBI:60240"/>
        <label>2</label>
        <note>catalytic</note>
    </ligand>
</feature>
<dbReference type="Gene3D" id="1.10.10.10">
    <property type="entry name" value="Winged helix-like DNA-binding domain superfamily/Winged helix DNA-binding domain"/>
    <property type="match status" value="1"/>
</dbReference>
<dbReference type="Pfam" id="PF00557">
    <property type="entry name" value="Peptidase_M24"/>
    <property type="match status" value="1"/>
</dbReference>
<comment type="subunit">
    <text evidence="8">Monomer.</text>
</comment>
<comment type="catalytic activity">
    <reaction evidence="1 8 9">
        <text>Release of N-terminal amino acids, preferentially methionine, from peptides and arylamides.</text>
        <dbReference type="EC" id="3.4.11.18"/>
    </reaction>
</comment>
<dbReference type="Gene3D" id="3.90.230.10">
    <property type="entry name" value="Creatinase/methionine aminopeptidase superfamily"/>
    <property type="match status" value="1"/>
</dbReference>
<dbReference type="InterPro" id="IPR036005">
    <property type="entry name" value="Creatinase/aminopeptidase-like"/>
</dbReference>
<comment type="cofactor">
    <cofactor evidence="8">
        <name>Co(2+)</name>
        <dbReference type="ChEBI" id="CHEBI:48828"/>
    </cofactor>
    <cofactor evidence="8">
        <name>Zn(2+)</name>
        <dbReference type="ChEBI" id="CHEBI:29105"/>
    </cofactor>
    <cofactor evidence="8">
        <name>Mn(2+)</name>
        <dbReference type="ChEBI" id="CHEBI:29035"/>
    </cofactor>
    <cofactor evidence="8">
        <name>Fe(2+)</name>
        <dbReference type="ChEBI" id="CHEBI:29033"/>
    </cofactor>
    <text evidence="8">Binds 2 divalent metal cations per subunit. Has a high-affinity and a low affinity metal-binding site. The true nature of the physiological cofactor is under debate. The enzyme is active with cobalt, zinc, manganese or divalent iron ions. Most likely, methionine aminopeptidases function as mononuclear Fe(2+)-metalloproteases under physiological conditions, and the catalytically relevant metal-binding site has been assigned to the histidine-containing high-affinity site.</text>
</comment>
<protein>
    <recommendedName>
        <fullName evidence="8 9">Methionine aminopeptidase</fullName>
        <shortName evidence="8">MAP</shortName>
        <shortName evidence="8">MetAP</shortName>
        <ecNumber evidence="8 9">3.4.11.18</ecNumber>
    </recommendedName>
    <alternativeName>
        <fullName evidence="8">Peptidase M</fullName>
    </alternativeName>
</protein>
<comment type="cofactor">
    <cofactor evidence="3">
        <name>Fe(2+)</name>
        <dbReference type="ChEBI" id="CHEBI:29033"/>
    </cofactor>
</comment>
<dbReference type="InterPro" id="IPR001714">
    <property type="entry name" value="Pept_M24_MAP"/>
</dbReference>
<feature type="domain" description="Peptidase M24" evidence="10">
    <location>
        <begin position="10"/>
        <end position="207"/>
    </location>
</feature>
<feature type="binding site" evidence="8">
    <location>
        <position position="65"/>
    </location>
    <ligand>
        <name>substrate</name>
    </ligand>
</feature>
<keyword evidence="12" id="KW-1185">Reference proteome</keyword>
<dbReference type="InterPro" id="IPR036390">
    <property type="entry name" value="WH_DNA-bd_sf"/>
</dbReference>
<name>A0A9Q4KUJ5_9EURY</name>
<evidence type="ECO:0000313" key="11">
    <source>
        <dbReference type="EMBL" id="MDE4908588.1"/>
    </source>
</evidence>
<evidence type="ECO:0000256" key="9">
    <source>
        <dbReference type="RuleBase" id="RU003653"/>
    </source>
</evidence>
<evidence type="ECO:0000259" key="10">
    <source>
        <dbReference type="Pfam" id="PF00557"/>
    </source>
</evidence>
<keyword evidence="4 8" id="KW-0031">Aminopeptidase</keyword>
<comment type="caution">
    <text evidence="11">The sequence shown here is derived from an EMBL/GenBank/DDBJ whole genome shotgun (WGS) entry which is preliminary data.</text>
</comment>
<proteinExistence type="inferred from homology"/>
<evidence type="ECO:0000256" key="5">
    <source>
        <dbReference type="ARBA" id="ARBA00022670"/>
    </source>
</evidence>
<dbReference type="AlphaFoldDB" id="A0A9Q4KUJ5"/>
<evidence type="ECO:0000256" key="3">
    <source>
        <dbReference type="ARBA" id="ARBA00001954"/>
    </source>
</evidence>
<dbReference type="PROSITE" id="PS01202">
    <property type="entry name" value="MAP_2"/>
    <property type="match status" value="1"/>
</dbReference>
<dbReference type="PANTHER" id="PTHR45777">
    <property type="entry name" value="METHIONINE AMINOPEPTIDASE 2"/>
    <property type="match status" value="1"/>
</dbReference>
<dbReference type="HAMAP" id="MF_01975">
    <property type="entry name" value="MetAP_2_arc"/>
    <property type="match status" value="1"/>
</dbReference>